<evidence type="ECO:0000313" key="3">
    <source>
        <dbReference type="Proteomes" id="UP000236584"/>
    </source>
</evidence>
<accession>A0A2I8VQU2</accession>
<keyword evidence="2" id="KW-0614">Plasmid</keyword>
<dbReference type="Gene3D" id="3.40.50.150">
    <property type="entry name" value="Vaccinia Virus protein VP39"/>
    <property type="match status" value="1"/>
</dbReference>
<dbReference type="RefSeq" id="WP_103427954.1">
    <property type="nucleotide sequence ID" value="NZ_CP026310.1"/>
</dbReference>
<dbReference type="AlphaFoldDB" id="A0A2I8VQU2"/>
<dbReference type="PANTHER" id="PTHR43591:SF57">
    <property type="entry name" value="METHYLTRANSFERASE DOMAIN-CONTAINING PROTEIN-RELATED"/>
    <property type="match status" value="1"/>
</dbReference>
<dbReference type="KEGG" id="srub:C2R22_21195"/>
<proteinExistence type="predicted"/>
<dbReference type="SUPFAM" id="SSF53335">
    <property type="entry name" value="S-adenosyl-L-methionine-dependent methyltransferases"/>
    <property type="match status" value="1"/>
</dbReference>
<dbReference type="InterPro" id="IPR029063">
    <property type="entry name" value="SAM-dependent_MTases_sf"/>
</dbReference>
<dbReference type="GeneID" id="35594665"/>
<dbReference type="Proteomes" id="UP000236584">
    <property type="component" value="Plasmid unnamed1"/>
</dbReference>
<protein>
    <submittedName>
        <fullName evidence="2">SAM-dependent methyltransferase</fullName>
    </submittedName>
</protein>
<dbReference type="PANTHER" id="PTHR43591">
    <property type="entry name" value="METHYLTRANSFERASE"/>
    <property type="match status" value="1"/>
</dbReference>
<feature type="domain" description="Methyltransferase" evidence="1">
    <location>
        <begin position="45"/>
        <end position="138"/>
    </location>
</feature>
<dbReference type="GO" id="GO:0008168">
    <property type="term" value="F:methyltransferase activity"/>
    <property type="evidence" value="ECO:0007669"/>
    <property type="project" value="UniProtKB-KW"/>
</dbReference>
<dbReference type="OrthoDB" id="8915at2157"/>
<geneLocation type="plasmid" evidence="2">
    <name>unnamed1</name>
</geneLocation>
<dbReference type="GO" id="GO:0032259">
    <property type="term" value="P:methylation"/>
    <property type="evidence" value="ECO:0007669"/>
    <property type="project" value="UniProtKB-KW"/>
</dbReference>
<keyword evidence="2" id="KW-0489">Methyltransferase</keyword>
<sequence>MAERAETRDAWTEIAPAFDEFVTPSNIPIAEEALQLVGLRRDMRVLDVAAGSGALSIPAARAGAEVVATDISPAMVERLEARAREEELPNLEAHVMDGQDLDLEDDTFDVAGSQFGVMLFPDLSQGLSELARVTKPGGRVLLVTMGPPSEIEFLGFFLEAVKSVVPGFVGLPMDPPPLPFQVSDPETLREKLVDSGLTDIRIETTNHRLQFESGAQMWDWVTASNPIGAEMVADLTTEQTAAVQKSLDAKLRERAGGSGPAVLNNPVNIAIGTK</sequence>
<evidence type="ECO:0000313" key="2">
    <source>
        <dbReference type="EMBL" id="AUV84266.1"/>
    </source>
</evidence>
<dbReference type="CDD" id="cd02440">
    <property type="entry name" value="AdoMet_MTases"/>
    <property type="match status" value="1"/>
</dbReference>
<name>A0A2I8VQU2_9EURY</name>
<dbReference type="Pfam" id="PF13649">
    <property type="entry name" value="Methyltransf_25"/>
    <property type="match status" value="1"/>
</dbReference>
<keyword evidence="2" id="KW-0808">Transferase</keyword>
<reference evidence="2 3" key="1">
    <citation type="submission" date="2018-01" db="EMBL/GenBank/DDBJ databases">
        <title>Complete genome sequence of Salinigranum rubrum GX10T, an extremely halophilic archaeon isolated from a marine solar saltern.</title>
        <authorList>
            <person name="Han S."/>
        </authorList>
    </citation>
    <scope>NUCLEOTIDE SEQUENCE [LARGE SCALE GENOMIC DNA]</scope>
    <source>
        <strain evidence="2 3">GX10</strain>
        <plasmid evidence="3">Plasmid unnamed1</plasmid>
    </source>
</reference>
<dbReference type="InterPro" id="IPR041698">
    <property type="entry name" value="Methyltransf_25"/>
</dbReference>
<evidence type="ECO:0000259" key="1">
    <source>
        <dbReference type="Pfam" id="PF13649"/>
    </source>
</evidence>
<dbReference type="EMBL" id="CP026310">
    <property type="protein sequence ID" value="AUV84266.1"/>
    <property type="molecule type" value="Genomic_DNA"/>
</dbReference>
<organism evidence="2 3">
    <name type="scientific">Salinigranum rubrum</name>
    <dbReference type="NCBI Taxonomy" id="755307"/>
    <lineage>
        <taxon>Archaea</taxon>
        <taxon>Methanobacteriati</taxon>
        <taxon>Methanobacteriota</taxon>
        <taxon>Stenosarchaea group</taxon>
        <taxon>Halobacteria</taxon>
        <taxon>Halobacteriales</taxon>
        <taxon>Haloferacaceae</taxon>
        <taxon>Salinigranum</taxon>
    </lineage>
</organism>
<keyword evidence="3" id="KW-1185">Reference proteome</keyword>
<gene>
    <name evidence="2" type="ORF">C2R22_21195</name>
</gene>